<organism evidence="3 4">
    <name type="scientific">Dermabacter vaginalis</name>
    <dbReference type="NCBI Taxonomy" id="1630135"/>
    <lineage>
        <taxon>Bacteria</taxon>
        <taxon>Bacillati</taxon>
        <taxon>Actinomycetota</taxon>
        <taxon>Actinomycetes</taxon>
        <taxon>Micrococcales</taxon>
        <taxon>Dermabacteraceae</taxon>
        <taxon>Dermabacter</taxon>
    </lineage>
</organism>
<feature type="domain" description="SseB protein N-terminal" evidence="2">
    <location>
        <begin position="55"/>
        <end position="177"/>
    </location>
</feature>
<accession>A0A1B0ZJN0</accession>
<name>A0A1B0ZJN0_9MICO</name>
<dbReference type="Pfam" id="PF07179">
    <property type="entry name" value="SseB"/>
    <property type="match status" value="1"/>
</dbReference>
<sequence length="269" mass="28825">MSLRKQDPKVARTLPAHFTAKDQLADTAGTPWHGRDLTPSHFPDDVGERGENVAGALEAFDAGADPTRERLVAALAGTRVLIPIQAIATDSAETQSGLHADNASDMAMVKLQLRDGQVALPVFTNVAALSTWSPEARPVPMVLEQAAQSAVAEGCTCLAVDLGREGTPLVLRRSALWALAQGRPWRAPHNDDLVRSEIAALVHAVDGLEGAEPLPGEERELELRLALTPGLDRQALDALMSRVQTFLAHSRVIAERVSSLKITVTPTQR</sequence>
<dbReference type="Proteomes" id="UP000092596">
    <property type="component" value="Chromosome"/>
</dbReference>
<feature type="compositionally biased region" description="Basic and acidic residues" evidence="1">
    <location>
        <begin position="33"/>
        <end position="49"/>
    </location>
</feature>
<proteinExistence type="predicted"/>
<dbReference type="STRING" id="1630135.DAD186_15900"/>
<dbReference type="AlphaFoldDB" id="A0A1B0ZJN0"/>
<dbReference type="RefSeq" id="WP_065248186.1">
    <property type="nucleotide sequence ID" value="NZ_CP012117.1"/>
</dbReference>
<dbReference type="EMBL" id="CP012117">
    <property type="protein sequence ID" value="ANP28140.1"/>
    <property type="molecule type" value="Genomic_DNA"/>
</dbReference>
<dbReference type="InterPro" id="IPR009839">
    <property type="entry name" value="SseB_N"/>
</dbReference>
<dbReference type="KEGG" id="dva:DAD186_15900"/>
<reference evidence="3 4" key="1">
    <citation type="submission" date="2015-06" db="EMBL/GenBank/DDBJ databases">
        <title>Investigation of pathophysiology for high-risk pregnancy and development of treatment modality based on it.</title>
        <authorList>
            <person name="Kim B.-C."/>
            <person name="Lim S."/>
        </authorList>
    </citation>
    <scope>NUCLEOTIDE SEQUENCE [LARGE SCALE GENOMIC DNA]</scope>
    <source>
        <strain evidence="3 4">AD1-86</strain>
    </source>
</reference>
<protein>
    <recommendedName>
        <fullName evidence="2">SseB protein N-terminal domain-containing protein</fullName>
    </recommendedName>
</protein>
<evidence type="ECO:0000256" key="1">
    <source>
        <dbReference type="SAM" id="MobiDB-lite"/>
    </source>
</evidence>
<feature type="region of interest" description="Disordered" evidence="1">
    <location>
        <begin position="21"/>
        <end position="49"/>
    </location>
</feature>
<evidence type="ECO:0000313" key="3">
    <source>
        <dbReference type="EMBL" id="ANP28140.1"/>
    </source>
</evidence>
<evidence type="ECO:0000313" key="4">
    <source>
        <dbReference type="Proteomes" id="UP000092596"/>
    </source>
</evidence>
<evidence type="ECO:0000259" key="2">
    <source>
        <dbReference type="Pfam" id="PF07179"/>
    </source>
</evidence>
<gene>
    <name evidence="3" type="ORF">DAD186_15900</name>
</gene>